<accession>A0ABQ7HY70</accession>
<name>A0ABQ7HY70_9MICR</name>
<reference evidence="2 3" key="1">
    <citation type="submission" date="2019-01" db="EMBL/GenBank/DDBJ databases">
        <title>Genomes sequencing and comparative genomics of infectious freshwater microsporidia, Cucumispora dikerogammari and Thelohania contejeani.</title>
        <authorList>
            <person name="Cormier A."/>
            <person name="Giraud I."/>
            <person name="Wattier R."/>
            <person name="Teixeira M."/>
            <person name="Grandjean F."/>
            <person name="Rigaud T."/>
            <person name="Cordaux R."/>
        </authorList>
    </citation>
    <scope>NUCLEOTIDE SEQUENCE [LARGE SCALE GENOMIC DNA]</scope>
    <source>
        <strain evidence="2">T1</strain>
        <tissue evidence="2">Spores</tissue>
    </source>
</reference>
<evidence type="ECO:0000256" key="1">
    <source>
        <dbReference type="SAM" id="MobiDB-lite"/>
    </source>
</evidence>
<dbReference type="EMBL" id="SBIQ01000124">
    <property type="protein sequence ID" value="KAF7683129.1"/>
    <property type="molecule type" value="Genomic_DNA"/>
</dbReference>
<proteinExistence type="predicted"/>
<dbReference type="Proteomes" id="UP001516464">
    <property type="component" value="Unassembled WGS sequence"/>
</dbReference>
<evidence type="ECO:0000313" key="2">
    <source>
        <dbReference type="EMBL" id="KAF7683129.1"/>
    </source>
</evidence>
<evidence type="ECO:0000313" key="3">
    <source>
        <dbReference type="Proteomes" id="UP001516464"/>
    </source>
</evidence>
<keyword evidence="3" id="KW-1185">Reference proteome</keyword>
<protein>
    <recommendedName>
        <fullName evidence="4">Inner centromere protein ARK-binding domain-containing protein</fullName>
    </recommendedName>
</protein>
<sequence length="471" mass="54683">MALYEKYREEWNNIIKKLEVEADEQINTIIKKYKQISGTKDKKINIRVLGSNVSKEPGRKRTKVNGKKSNGINKDSKENISEESKIYTKDIGNNHENEVIEYVPRKINGKIVRVPKKAVNKGNANSTAIKDGKRKSTEKLKKIKKDDVEIKDGQINEEISNEKTKNDFIKSCDNEDKVKTEDQFIKSTYIKDDEIEKDIKNDDEIEKDIKNDDEIEKDIKKECEITKDDEIIKNELLDEIENDINNQGYKTIVIEKEVTIKPIEEKNIKLNNLLKQLKYKQKLKEMNASTSSKISGSDNQSKILETLKDLTPRKKAIKETQLSELSQTSSYIHSKIPKPSLSLNRPGNDISEKPIQHKFESPNSLYKTIIDNKLKKSPFKQPYIKFDPIIYKPKTILPFIDPEDESKVTPPFDIPLWAKDPKIDYITKKQSHEEIEKYFNLLNSEVNVIKMFPDNKNITNDSPNKLQKHYK</sequence>
<organism evidence="2 3">
    <name type="scientific">Astathelohania contejeani</name>
    <dbReference type="NCBI Taxonomy" id="164912"/>
    <lineage>
        <taxon>Eukaryota</taxon>
        <taxon>Fungi</taxon>
        <taxon>Fungi incertae sedis</taxon>
        <taxon>Microsporidia</taxon>
        <taxon>Astathelohaniidae</taxon>
        <taxon>Astathelohania</taxon>
    </lineage>
</organism>
<comment type="caution">
    <text evidence="2">The sequence shown here is derived from an EMBL/GenBank/DDBJ whole genome shotgun (WGS) entry which is preliminary data.</text>
</comment>
<evidence type="ECO:0008006" key="4">
    <source>
        <dbReference type="Google" id="ProtNLM"/>
    </source>
</evidence>
<feature type="region of interest" description="Disordered" evidence="1">
    <location>
        <begin position="54"/>
        <end position="75"/>
    </location>
</feature>
<gene>
    <name evidence="2" type="ORF">TCON_1658</name>
</gene>